<proteinExistence type="predicted"/>
<evidence type="ECO:0000256" key="3">
    <source>
        <dbReference type="ARBA" id="ARBA00022452"/>
    </source>
</evidence>
<evidence type="ECO:0000256" key="5">
    <source>
        <dbReference type="ARBA" id="ARBA00022692"/>
    </source>
</evidence>
<dbReference type="InterPro" id="IPR008969">
    <property type="entry name" value="CarboxyPept-like_regulatory"/>
</dbReference>
<evidence type="ECO:0000256" key="8">
    <source>
        <dbReference type="ARBA" id="ARBA00023065"/>
    </source>
</evidence>
<dbReference type="Gene3D" id="2.40.170.20">
    <property type="entry name" value="TonB-dependent receptor, beta-barrel domain"/>
    <property type="match status" value="1"/>
</dbReference>
<evidence type="ECO:0000313" key="12">
    <source>
        <dbReference type="EMBL" id="ABJ87045.1"/>
    </source>
</evidence>
<dbReference type="InterPro" id="IPR039426">
    <property type="entry name" value="TonB-dep_rcpt-like"/>
</dbReference>
<feature type="domain" description="TonB-dependent receptor plug" evidence="11">
    <location>
        <begin position="149"/>
        <end position="245"/>
    </location>
</feature>
<dbReference type="Pfam" id="PF13620">
    <property type="entry name" value="CarboxypepD_reg"/>
    <property type="match status" value="1"/>
</dbReference>
<evidence type="ECO:0000256" key="9">
    <source>
        <dbReference type="ARBA" id="ARBA00023136"/>
    </source>
</evidence>
<dbReference type="STRING" id="234267.Acid_6118"/>
<keyword evidence="2" id="KW-0813">Transport</keyword>
<keyword evidence="12" id="KW-0675">Receptor</keyword>
<evidence type="ECO:0000256" key="2">
    <source>
        <dbReference type="ARBA" id="ARBA00022448"/>
    </source>
</evidence>
<keyword evidence="9" id="KW-0472">Membrane</keyword>
<organism evidence="12">
    <name type="scientific">Solibacter usitatus (strain Ellin6076)</name>
    <dbReference type="NCBI Taxonomy" id="234267"/>
    <lineage>
        <taxon>Bacteria</taxon>
        <taxon>Pseudomonadati</taxon>
        <taxon>Acidobacteriota</taxon>
        <taxon>Terriglobia</taxon>
        <taxon>Bryobacterales</taxon>
        <taxon>Solibacteraceae</taxon>
        <taxon>Candidatus Solibacter</taxon>
    </lineage>
</organism>
<dbReference type="HOGENOM" id="CLU_350136_0_0_0"/>
<accession>Q01TH5</accession>
<evidence type="ECO:0000256" key="7">
    <source>
        <dbReference type="ARBA" id="ARBA00023004"/>
    </source>
</evidence>
<dbReference type="GO" id="GO:0009279">
    <property type="term" value="C:cell outer membrane"/>
    <property type="evidence" value="ECO:0007669"/>
    <property type="project" value="UniProtKB-SubCell"/>
</dbReference>
<dbReference type="SUPFAM" id="SSF56935">
    <property type="entry name" value="Porins"/>
    <property type="match status" value="1"/>
</dbReference>
<dbReference type="SUPFAM" id="SSF49464">
    <property type="entry name" value="Carboxypeptidase regulatory domain-like"/>
    <property type="match status" value="1"/>
</dbReference>
<dbReference type="PANTHER" id="PTHR32552:SF68">
    <property type="entry name" value="FERRICHROME OUTER MEMBRANE TRANSPORTER_PHAGE RECEPTOR"/>
    <property type="match status" value="1"/>
</dbReference>
<evidence type="ECO:0000256" key="6">
    <source>
        <dbReference type="ARBA" id="ARBA00022729"/>
    </source>
</evidence>
<dbReference type="InterPro" id="IPR012910">
    <property type="entry name" value="Plug_dom"/>
</dbReference>
<sequence length="876" mass="96671">MQMLRHDIAFLCTGLVRLSAITLFTITAAFSQMSSISGTVKDQSGASVASAMVAITDDATKTKKTKLSDVSGAYEFTGIAPGGYKVDVQAPGFTTFLKDVTVAGTPLQFDISLELGHDATQVAVEGRIDPYNVVPSVPTQSIFGFDQTIEDIPRSISVADAETMLRYGVKTVNDIVSVSSGSFTGSYFGIPGSVFLRGDIGDNFFRGFRRVENRGNFQTPVAATDHIEVVKGPPSPIYGGGRVGGFLNFIPKSTRSESAKWLEHVTGKVTVTYGSYDEKRGSTEVGVPFKVGTHRAGVYAFFEAEDSHSFYKGVANRYKLGQISADLELSPKLRLVYGFQGFHNEGTQNIGWNRVTQDLVDKQLYLSGSPLVNLSHNGYDIRAGDIPPGTLTSFAFQKDMSGPFFSDPKTASLYALNPATEKLVTLPLDRIMIDAGDFSRATTTTAYFDVNYDFNDEIHFKNQSFMDWMNHQKFSSYGFGAGYRPWTMENKTTIGFDVKPAKWMVVHSLAGFSYRKVTVSAGEERNDFQVVDRRDLSVGATPNDRFAGPYNSNGQITYQYFQTGNYGDTGLFWLGDAVLFDKLMFTTGVRFDRYTPDFTGRDFGETNTRATARQNATTYNASVSYRLPYHLTPYFTAATSRFLDLGQGNELDYSQVQNGTFIQTSNLYEGGVKTSLGQKLFASASIFRQNRASYNNLTRADDYYRTTGAEFEARSYLMRRLSLTAALTWQKPEQLNVPFLLGIPPSLLGIDPVKAYAGRFIGDASIFGLKAPLPVGGQPHVVFSPFATVNVTKQVGFTLGTSWVASVKTGYISDVKLPSYALTRGSVFYQQGKHLFNVGINNMFDKTYFQSQFLFWDVFIKPGALRTASLTYTLTF</sequence>
<reference evidence="12" key="1">
    <citation type="submission" date="2006-10" db="EMBL/GenBank/DDBJ databases">
        <title>Complete sequence of Solibacter usitatus Ellin6076.</title>
        <authorList>
            <consortium name="US DOE Joint Genome Institute"/>
            <person name="Copeland A."/>
            <person name="Lucas S."/>
            <person name="Lapidus A."/>
            <person name="Barry K."/>
            <person name="Detter J.C."/>
            <person name="Glavina del Rio T."/>
            <person name="Hammon N."/>
            <person name="Israni S."/>
            <person name="Dalin E."/>
            <person name="Tice H."/>
            <person name="Pitluck S."/>
            <person name="Thompson L.S."/>
            <person name="Brettin T."/>
            <person name="Bruce D."/>
            <person name="Han C."/>
            <person name="Tapia R."/>
            <person name="Gilna P."/>
            <person name="Schmutz J."/>
            <person name="Larimer F."/>
            <person name="Land M."/>
            <person name="Hauser L."/>
            <person name="Kyrpides N."/>
            <person name="Mikhailova N."/>
            <person name="Janssen P.H."/>
            <person name="Kuske C.R."/>
            <person name="Richardson P."/>
        </authorList>
    </citation>
    <scope>NUCLEOTIDE SEQUENCE</scope>
    <source>
        <strain evidence="12">Ellin6076</strain>
    </source>
</reference>
<dbReference type="OrthoDB" id="127311at2"/>
<keyword evidence="3" id="KW-1134">Transmembrane beta strand</keyword>
<dbReference type="InterPro" id="IPR037066">
    <property type="entry name" value="Plug_dom_sf"/>
</dbReference>
<dbReference type="GO" id="GO:0015344">
    <property type="term" value="F:siderophore uptake transmembrane transporter activity"/>
    <property type="evidence" value="ECO:0007669"/>
    <property type="project" value="TreeGrafter"/>
</dbReference>
<name>Q01TH5_SOLUE</name>
<evidence type="ECO:0000256" key="1">
    <source>
        <dbReference type="ARBA" id="ARBA00004571"/>
    </source>
</evidence>
<dbReference type="PANTHER" id="PTHR32552">
    <property type="entry name" value="FERRICHROME IRON RECEPTOR-RELATED"/>
    <property type="match status" value="1"/>
</dbReference>
<keyword evidence="4" id="KW-0410">Iron transport</keyword>
<dbReference type="Gene3D" id="2.60.40.1120">
    <property type="entry name" value="Carboxypeptidase-like, regulatory domain"/>
    <property type="match status" value="1"/>
</dbReference>
<comment type="subcellular location">
    <subcellularLocation>
        <location evidence="1">Cell outer membrane</location>
        <topology evidence="1">Multi-pass membrane protein</topology>
    </subcellularLocation>
</comment>
<keyword evidence="10" id="KW-0998">Cell outer membrane</keyword>
<dbReference type="InParanoid" id="Q01TH5"/>
<dbReference type="EMBL" id="CP000473">
    <property type="protein sequence ID" value="ABJ87045.1"/>
    <property type="molecule type" value="Genomic_DNA"/>
</dbReference>
<gene>
    <name evidence="12" type="ordered locus">Acid_6118</name>
</gene>
<dbReference type="Gene3D" id="2.170.130.10">
    <property type="entry name" value="TonB-dependent receptor, plug domain"/>
    <property type="match status" value="1"/>
</dbReference>
<dbReference type="eggNOG" id="COG4774">
    <property type="taxonomic scope" value="Bacteria"/>
</dbReference>
<evidence type="ECO:0000256" key="4">
    <source>
        <dbReference type="ARBA" id="ARBA00022496"/>
    </source>
</evidence>
<keyword evidence="7" id="KW-0408">Iron</keyword>
<evidence type="ECO:0000256" key="10">
    <source>
        <dbReference type="ARBA" id="ARBA00023237"/>
    </source>
</evidence>
<protein>
    <submittedName>
        <fullName evidence="12">TonB-dependent receptor</fullName>
    </submittedName>
</protein>
<dbReference type="KEGG" id="sus:Acid_6118"/>
<dbReference type="Pfam" id="PF07715">
    <property type="entry name" value="Plug"/>
    <property type="match status" value="1"/>
</dbReference>
<dbReference type="AlphaFoldDB" id="Q01TH5"/>
<dbReference type="InterPro" id="IPR036942">
    <property type="entry name" value="Beta-barrel_TonB_sf"/>
</dbReference>
<keyword evidence="8" id="KW-0406">Ion transport</keyword>
<keyword evidence="5" id="KW-0812">Transmembrane</keyword>
<evidence type="ECO:0000259" key="11">
    <source>
        <dbReference type="Pfam" id="PF07715"/>
    </source>
</evidence>
<keyword evidence="6" id="KW-0732">Signal</keyword>